<organism evidence="1 2">
    <name type="scientific">Penicillium patulum</name>
    <name type="common">Penicillium griseofulvum</name>
    <dbReference type="NCBI Taxonomy" id="5078"/>
    <lineage>
        <taxon>Eukaryota</taxon>
        <taxon>Fungi</taxon>
        <taxon>Dikarya</taxon>
        <taxon>Ascomycota</taxon>
        <taxon>Pezizomycotina</taxon>
        <taxon>Eurotiomycetes</taxon>
        <taxon>Eurotiomycetidae</taxon>
        <taxon>Eurotiales</taxon>
        <taxon>Aspergillaceae</taxon>
        <taxon>Penicillium</taxon>
    </lineage>
</organism>
<comment type="caution">
    <text evidence="1">The sequence shown here is derived from an EMBL/GenBank/DDBJ whole genome shotgun (WGS) entry which is preliminary data.</text>
</comment>
<keyword evidence="2" id="KW-1185">Reference proteome</keyword>
<dbReference type="GeneID" id="63709291"/>
<gene>
    <name evidence="1" type="ORF">PGRI_062770</name>
</gene>
<protein>
    <recommendedName>
        <fullName evidence="3">F-box domain-containing protein</fullName>
    </recommendedName>
</protein>
<dbReference type="OMA" id="HRSMYQS"/>
<sequence>MPITSLPAESLLLILQSCDSISQAIAFSSTCKRIHSVYSSNIYTVLGRCGQRDIPAFSEAIMAVRATKIVVEHFKKGQFPPAPFPLPLDVDAQEPSSDEVRQVLDWEHLIRCIEDICLHNTEWGRQCYYSIYEANSDKRPSKWFTWRQNFHRSMYQSFMIGAVLCRQYQEPLAPSNKDDLPEHFLENFDKRLDDPHNPEKPLMTSSEMAYLLKYPVFNFEAYDDQHPVYGQLADFLRQQTENHQPFESEILDMYPEDATPEIDRDHAKVLYPEMVQCLLSSMTLLEFEGAPKIFKEEDEKAEELSREVTIVPLGLFYPERITMPTNPRTAHKTLLLKQPLSQNKKSTTWHPSSQFMNIILEIMHSSSGQPNHYGEEYQTPPPPLQVFQYVARTFLGLRFSDDAFEDEDVEAAHKLFMHHPLICGIFLDGWPDLIPTMFDTLDGEGEYDAYYA</sequence>
<evidence type="ECO:0000313" key="1">
    <source>
        <dbReference type="EMBL" id="KXG50310.1"/>
    </source>
</evidence>
<proteinExistence type="predicted"/>
<accession>A0A135LMW6</accession>
<evidence type="ECO:0008006" key="3">
    <source>
        <dbReference type="Google" id="ProtNLM"/>
    </source>
</evidence>
<dbReference type="OrthoDB" id="5280464at2759"/>
<name>A0A135LMW6_PENPA</name>
<evidence type="ECO:0000313" key="2">
    <source>
        <dbReference type="Proteomes" id="UP000070168"/>
    </source>
</evidence>
<dbReference type="Proteomes" id="UP000070168">
    <property type="component" value="Unassembled WGS sequence"/>
</dbReference>
<dbReference type="RefSeq" id="XP_040648846.1">
    <property type="nucleotide sequence ID" value="XM_040793991.1"/>
</dbReference>
<dbReference type="AlphaFoldDB" id="A0A135LMW6"/>
<dbReference type="STRING" id="5078.A0A135LMW6"/>
<reference evidence="1 2" key="1">
    <citation type="journal article" date="2016" name="BMC Genomics">
        <title>Genome sequencing and secondary metabolism of the postharvest pathogen Penicillium griseofulvum.</title>
        <authorList>
            <person name="Banani H."/>
            <person name="Marcet-Houben M."/>
            <person name="Ballester A.R."/>
            <person name="Abbruscato P."/>
            <person name="Gonzalez-Candelas L."/>
            <person name="Gabaldon T."/>
            <person name="Spadaro D."/>
        </authorList>
    </citation>
    <scope>NUCLEOTIDE SEQUENCE [LARGE SCALE GENOMIC DNA]</scope>
    <source>
        <strain evidence="1 2">PG3</strain>
    </source>
</reference>
<dbReference type="EMBL" id="LHQR01000048">
    <property type="protein sequence ID" value="KXG50310.1"/>
    <property type="molecule type" value="Genomic_DNA"/>
</dbReference>